<evidence type="ECO:0000313" key="3">
    <source>
        <dbReference type="Proteomes" id="UP000009022"/>
    </source>
</evidence>
<evidence type="ECO:0008006" key="4">
    <source>
        <dbReference type="Google" id="ProtNLM"/>
    </source>
</evidence>
<dbReference type="GeneID" id="6754883"/>
<dbReference type="RefSeq" id="XP_002113670.1">
    <property type="nucleotide sequence ID" value="XM_002113634.1"/>
</dbReference>
<accession>B3RZ58</accession>
<feature type="transmembrane region" description="Helical" evidence="1">
    <location>
        <begin position="37"/>
        <end position="58"/>
    </location>
</feature>
<reference evidence="2 3" key="1">
    <citation type="journal article" date="2008" name="Nature">
        <title>The Trichoplax genome and the nature of placozoans.</title>
        <authorList>
            <person name="Srivastava M."/>
            <person name="Begovic E."/>
            <person name="Chapman J."/>
            <person name="Putnam N.H."/>
            <person name="Hellsten U."/>
            <person name="Kawashima T."/>
            <person name="Kuo A."/>
            <person name="Mitros T."/>
            <person name="Salamov A."/>
            <person name="Carpenter M.L."/>
            <person name="Signorovitch A.Y."/>
            <person name="Moreno M.A."/>
            <person name="Kamm K."/>
            <person name="Grimwood J."/>
            <person name="Schmutz J."/>
            <person name="Shapiro H."/>
            <person name="Grigoriev I.V."/>
            <person name="Buss L.W."/>
            <person name="Schierwater B."/>
            <person name="Dellaporta S.L."/>
            <person name="Rokhsar D.S."/>
        </authorList>
    </citation>
    <scope>NUCLEOTIDE SEQUENCE [LARGE SCALE GENOMIC DNA]</scope>
    <source>
        <strain evidence="2 3">Grell-BS-1999</strain>
    </source>
</reference>
<dbReference type="OMA" id="CGQHLFD"/>
<feature type="transmembrane region" description="Helical" evidence="1">
    <location>
        <begin position="105"/>
        <end position="138"/>
    </location>
</feature>
<evidence type="ECO:0000256" key="1">
    <source>
        <dbReference type="SAM" id="Phobius"/>
    </source>
</evidence>
<keyword evidence="3" id="KW-1185">Reference proteome</keyword>
<sequence>MEPKRRLIIIPLTVCLLAPEFYVLLLNETSRFCPANLLNYLIADVTFTTLMLGFCFILCQMDPLVYQIKIAFHIFGVLDAAMGIAITIALASTNASTCRDNTTTLYYACLILAILHIASLGLVVFLTPFWVANSVWALSVLNPRQRRGVCYEPVKCCTCLWHV</sequence>
<feature type="transmembrane region" description="Helical" evidence="1">
    <location>
        <begin position="70"/>
        <end position="93"/>
    </location>
</feature>
<dbReference type="InParanoid" id="B3RZ58"/>
<keyword evidence="1" id="KW-1133">Transmembrane helix</keyword>
<dbReference type="AlphaFoldDB" id="B3RZ58"/>
<evidence type="ECO:0000313" key="2">
    <source>
        <dbReference type="EMBL" id="EDV24144.1"/>
    </source>
</evidence>
<dbReference type="CTD" id="6754883"/>
<keyword evidence="1" id="KW-0812">Transmembrane</keyword>
<dbReference type="eggNOG" id="ENOG502S10X">
    <property type="taxonomic scope" value="Eukaryota"/>
</dbReference>
<gene>
    <name evidence="2" type="ORF">TRIADDRAFT_57336</name>
</gene>
<dbReference type="KEGG" id="tad:TRIADDRAFT_57336"/>
<proteinExistence type="predicted"/>
<dbReference type="HOGENOM" id="CLU_1488524_0_0_1"/>
<organism evidence="2 3">
    <name type="scientific">Trichoplax adhaerens</name>
    <name type="common">Trichoplax reptans</name>
    <dbReference type="NCBI Taxonomy" id="10228"/>
    <lineage>
        <taxon>Eukaryota</taxon>
        <taxon>Metazoa</taxon>
        <taxon>Placozoa</taxon>
        <taxon>Uniplacotomia</taxon>
        <taxon>Trichoplacea</taxon>
        <taxon>Trichoplacidae</taxon>
        <taxon>Trichoplax</taxon>
    </lineage>
</organism>
<dbReference type="Proteomes" id="UP000009022">
    <property type="component" value="Unassembled WGS sequence"/>
</dbReference>
<protein>
    <recommendedName>
        <fullName evidence="4">G-protein coupled receptors family 1 profile domain-containing protein</fullName>
    </recommendedName>
</protein>
<dbReference type="OrthoDB" id="6017175at2759"/>
<keyword evidence="1" id="KW-0472">Membrane</keyword>
<name>B3RZ58_TRIAD</name>
<feature type="transmembrane region" description="Helical" evidence="1">
    <location>
        <begin position="7"/>
        <end position="25"/>
    </location>
</feature>
<dbReference type="EMBL" id="DS985246">
    <property type="protein sequence ID" value="EDV24144.1"/>
    <property type="molecule type" value="Genomic_DNA"/>
</dbReference>